<keyword evidence="7" id="KW-0238">DNA-binding</keyword>
<name>A0A8C5ZLW2_MARMA</name>
<dbReference type="InterPro" id="IPR000210">
    <property type="entry name" value="BTB/POZ_dom"/>
</dbReference>
<evidence type="ECO:0000256" key="10">
    <source>
        <dbReference type="SAM" id="Phobius"/>
    </source>
</evidence>
<evidence type="ECO:0000256" key="6">
    <source>
        <dbReference type="ARBA" id="ARBA00023015"/>
    </source>
</evidence>
<evidence type="ECO:0000256" key="3">
    <source>
        <dbReference type="ARBA" id="ARBA00022737"/>
    </source>
</evidence>
<dbReference type="GeneTree" id="ENSGT00940000154668"/>
<keyword evidence="10" id="KW-1133">Transmembrane helix</keyword>
<accession>A0A8C5ZLW2</accession>
<evidence type="ECO:0000256" key="9">
    <source>
        <dbReference type="ARBA" id="ARBA00023242"/>
    </source>
</evidence>
<keyword evidence="6" id="KW-0805">Transcription regulation</keyword>
<evidence type="ECO:0000313" key="12">
    <source>
        <dbReference type="Ensembl" id="ENSMMMP00000014930.1"/>
    </source>
</evidence>
<keyword evidence="8" id="KW-0804">Transcription</keyword>
<dbReference type="PANTHER" id="PTHR46105:SF5">
    <property type="entry name" value="ZINC FINGER AND BTB DOMAIN-CONTAINING PROTEIN 44 ISOFORM X1"/>
    <property type="match status" value="1"/>
</dbReference>
<keyword evidence="10" id="KW-0472">Membrane</keyword>
<dbReference type="Proteomes" id="UP000694407">
    <property type="component" value="Unplaced"/>
</dbReference>
<evidence type="ECO:0000256" key="7">
    <source>
        <dbReference type="ARBA" id="ARBA00023125"/>
    </source>
</evidence>
<dbReference type="Ensembl" id="ENSMMMT00000017031.1">
    <property type="protein sequence ID" value="ENSMMMP00000014930.1"/>
    <property type="gene ID" value="ENSMMMG00000013306.1"/>
</dbReference>
<evidence type="ECO:0000313" key="13">
    <source>
        <dbReference type="Proteomes" id="UP000694407"/>
    </source>
</evidence>
<reference evidence="12" key="1">
    <citation type="submission" date="2025-08" db="UniProtKB">
        <authorList>
            <consortium name="Ensembl"/>
        </authorList>
    </citation>
    <scope>IDENTIFICATION</scope>
</reference>
<dbReference type="GO" id="GO:0005634">
    <property type="term" value="C:nucleus"/>
    <property type="evidence" value="ECO:0007669"/>
    <property type="project" value="UniProtKB-SubCell"/>
</dbReference>
<evidence type="ECO:0000256" key="2">
    <source>
        <dbReference type="ARBA" id="ARBA00022723"/>
    </source>
</evidence>
<dbReference type="PROSITE" id="PS50097">
    <property type="entry name" value="BTB"/>
    <property type="match status" value="1"/>
</dbReference>
<evidence type="ECO:0000256" key="4">
    <source>
        <dbReference type="ARBA" id="ARBA00022771"/>
    </source>
</evidence>
<keyword evidence="2" id="KW-0479">Metal-binding</keyword>
<keyword evidence="10" id="KW-0812">Transmembrane</keyword>
<dbReference type="GO" id="GO:0000981">
    <property type="term" value="F:DNA-binding transcription factor activity, RNA polymerase II-specific"/>
    <property type="evidence" value="ECO:0007669"/>
    <property type="project" value="TreeGrafter"/>
</dbReference>
<dbReference type="AlphaFoldDB" id="A0A8C5ZLW2"/>
<feature type="domain" description="BTB" evidence="11">
    <location>
        <begin position="34"/>
        <end position="88"/>
    </location>
</feature>
<evidence type="ECO:0000256" key="8">
    <source>
        <dbReference type="ARBA" id="ARBA00023163"/>
    </source>
</evidence>
<sequence>MEAEETMECLQEFPEHHKMILDRLNEQREQDRFTDITLIVDGHHFKAHKAVLAACSKFFCKFFQEFTQEPLVEIEGVSKMPYQMLMEISAQASRATPMCSQYVWGMTRVLQKGRRVSKNTTGRMMQKLRKEMPTTILMMVLGVKIVVYLKGEQMAT</sequence>
<keyword evidence="13" id="KW-1185">Reference proteome</keyword>
<protein>
    <recommendedName>
        <fullName evidence="11">BTB domain-containing protein</fullName>
    </recommendedName>
</protein>
<organism evidence="12 13">
    <name type="scientific">Marmota marmota marmota</name>
    <name type="common">Alpine marmot</name>
    <dbReference type="NCBI Taxonomy" id="9994"/>
    <lineage>
        <taxon>Eukaryota</taxon>
        <taxon>Metazoa</taxon>
        <taxon>Chordata</taxon>
        <taxon>Craniata</taxon>
        <taxon>Vertebrata</taxon>
        <taxon>Euteleostomi</taxon>
        <taxon>Mammalia</taxon>
        <taxon>Eutheria</taxon>
        <taxon>Euarchontoglires</taxon>
        <taxon>Glires</taxon>
        <taxon>Rodentia</taxon>
        <taxon>Sciuromorpha</taxon>
        <taxon>Sciuridae</taxon>
        <taxon>Xerinae</taxon>
        <taxon>Marmotini</taxon>
        <taxon>Marmota</taxon>
    </lineage>
</organism>
<keyword evidence="4" id="KW-0863">Zinc-finger</keyword>
<evidence type="ECO:0000259" key="11">
    <source>
        <dbReference type="PROSITE" id="PS50097"/>
    </source>
</evidence>
<evidence type="ECO:0000256" key="1">
    <source>
        <dbReference type="ARBA" id="ARBA00004123"/>
    </source>
</evidence>
<dbReference type="PANTHER" id="PTHR46105">
    <property type="entry name" value="AGAP004733-PA"/>
    <property type="match status" value="1"/>
</dbReference>
<keyword evidence="5" id="KW-0862">Zinc</keyword>
<dbReference type="SUPFAM" id="SSF54695">
    <property type="entry name" value="POZ domain"/>
    <property type="match status" value="1"/>
</dbReference>
<keyword evidence="9" id="KW-0539">Nucleus</keyword>
<keyword evidence="3" id="KW-0677">Repeat</keyword>
<dbReference type="GO" id="GO:0008270">
    <property type="term" value="F:zinc ion binding"/>
    <property type="evidence" value="ECO:0007669"/>
    <property type="project" value="UniProtKB-KW"/>
</dbReference>
<dbReference type="InterPro" id="IPR011333">
    <property type="entry name" value="SKP1/BTB/POZ_sf"/>
</dbReference>
<reference evidence="12" key="2">
    <citation type="submission" date="2025-09" db="UniProtKB">
        <authorList>
            <consortium name="Ensembl"/>
        </authorList>
    </citation>
    <scope>IDENTIFICATION</scope>
</reference>
<comment type="subcellular location">
    <subcellularLocation>
        <location evidence="1">Nucleus</location>
    </subcellularLocation>
</comment>
<dbReference type="Pfam" id="PF00651">
    <property type="entry name" value="BTB"/>
    <property type="match status" value="1"/>
</dbReference>
<dbReference type="GO" id="GO:0000978">
    <property type="term" value="F:RNA polymerase II cis-regulatory region sequence-specific DNA binding"/>
    <property type="evidence" value="ECO:0007669"/>
    <property type="project" value="TreeGrafter"/>
</dbReference>
<proteinExistence type="predicted"/>
<feature type="transmembrane region" description="Helical" evidence="10">
    <location>
        <begin position="132"/>
        <end position="149"/>
    </location>
</feature>
<dbReference type="InterPro" id="IPR050457">
    <property type="entry name" value="ZnFinger_BTB_dom_contain"/>
</dbReference>
<dbReference type="Gene3D" id="3.30.710.10">
    <property type="entry name" value="Potassium Channel Kv1.1, Chain A"/>
    <property type="match status" value="1"/>
</dbReference>
<evidence type="ECO:0000256" key="5">
    <source>
        <dbReference type="ARBA" id="ARBA00022833"/>
    </source>
</evidence>